<dbReference type="AlphaFoldDB" id="A0A4Y4CWB9"/>
<proteinExistence type="predicted"/>
<dbReference type="OrthoDB" id="9801454at2"/>
<dbReference type="Proteomes" id="UP000318422">
    <property type="component" value="Unassembled WGS sequence"/>
</dbReference>
<protein>
    <submittedName>
        <fullName evidence="2">Competence damage-inducible protein A</fullName>
    </submittedName>
</protein>
<dbReference type="EMBL" id="BJNV01000022">
    <property type="protein sequence ID" value="GEC95563.1"/>
    <property type="molecule type" value="Genomic_DNA"/>
</dbReference>
<name>A0A4Y4CWB9_ZOORA</name>
<dbReference type="Pfam" id="PF02464">
    <property type="entry name" value="CinA"/>
    <property type="match status" value="1"/>
</dbReference>
<dbReference type="InterPro" id="IPR036653">
    <property type="entry name" value="CinA-like_C"/>
</dbReference>
<keyword evidence="3" id="KW-1185">Reference proteome</keyword>
<organism evidence="2 3">
    <name type="scientific">Zoogloea ramigera</name>
    <dbReference type="NCBI Taxonomy" id="350"/>
    <lineage>
        <taxon>Bacteria</taxon>
        <taxon>Pseudomonadati</taxon>
        <taxon>Pseudomonadota</taxon>
        <taxon>Betaproteobacteria</taxon>
        <taxon>Rhodocyclales</taxon>
        <taxon>Zoogloeaceae</taxon>
        <taxon>Zoogloea</taxon>
    </lineage>
</organism>
<sequence>MDTSTDPHLDALSRLVGEHLAARGWRLATAESCTGGWVAEVVTATAGSSGWFDCGFITYSNDAKFALLGVSPMTLARHGAVSEATVAAMAEGCLERSEAEVALSISGIAGPGGGSPAKPVGTVCFGWARHGEAPQTATCHFDGDRSAVRRQAVVFALTELLRRFQ</sequence>
<evidence type="ECO:0000313" key="2">
    <source>
        <dbReference type="EMBL" id="GEC95563.1"/>
    </source>
</evidence>
<dbReference type="SUPFAM" id="SSF142433">
    <property type="entry name" value="CinA-like"/>
    <property type="match status" value="1"/>
</dbReference>
<dbReference type="Gene3D" id="3.90.950.20">
    <property type="entry name" value="CinA-like"/>
    <property type="match status" value="1"/>
</dbReference>
<accession>A0A4Y4CWB9</accession>
<evidence type="ECO:0000313" key="3">
    <source>
        <dbReference type="Proteomes" id="UP000318422"/>
    </source>
</evidence>
<reference evidence="2 3" key="1">
    <citation type="submission" date="2019-06" db="EMBL/GenBank/DDBJ databases">
        <title>Whole genome shotgun sequence of Zoogloea ramigera NBRC 15342.</title>
        <authorList>
            <person name="Hosoyama A."/>
            <person name="Uohara A."/>
            <person name="Ohji S."/>
            <person name="Ichikawa N."/>
        </authorList>
    </citation>
    <scope>NUCLEOTIDE SEQUENCE [LARGE SCALE GENOMIC DNA]</scope>
    <source>
        <strain evidence="2 3">NBRC 15342</strain>
    </source>
</reference>
<evidence type="ECO:0000259" key="1">
    <source>
        <dbReference type="Pfam" id="PF02464"/>
    </source>
</evidence>
<dbReference type="InterPro" id="IPR008136">
    <property type="entry name" value="CinA_C"/>
</dbReference>
<dbReference type="NCBIfam" id="TIGR00199">
    <property type="entry name" value="PncC_domain"/>
    <property type="match status" value="1"/>
</dbReference>
<feature type="domain" description="CinA C-terminal" evidence="1">
    <location>
        <begin position="11"/>
        <end position="162"/>
    </location>
</feature>
<gene>
    <name evidence="2" type="ORF">ZRA01_16360</name>
</gene>
<dbReference type="RefSeq" id="WP_141351158.1">
    <property type="nucleotide sequence ID" value="NZ_BJNV01000022.1"/>
</dbReference>
<comment type="caution">
    <text evidence="2">The sequence shown here is derived from an EMBL/GenBank/DDBJ whole genome shotgun (WGS) entry which is preliminary data.</text>
</comment>